<organism evidence="2 3">
    <name type="scientific">Piedraia hortae CBS 480.64</name>
    <dbReference type="NCBI Taxonomy" id="1314780"/>
    <lineage>
        <taxon>Eukaryota</taxon>
        <taxon>Fungi</taxon>
        <taxon>Dikarya</taxon>
        <taxon>Ascomycota</taxon>
        <taxon>Pezizomycotina</taxon>
        <taxon>Dothideomycetes</taxon>
        <taxon>Dothideomycetidae</taxon>
        <taxon>Capnodiales</taxon>
        <taxon>Piedraiaceae</taxon>
        <taxon>Piedraia</taxon>
    </lineage>
</organism>
<name>A0A6A7C1Q4_9PEZI</name>
<keyword evidence="1" id="KW-0812">Transmembrane</keyword>
<sequence>MRCLVQALGIPSLGYVPKMTVRHRIVLPCGVCFMLSRRHRMSSFSGGGLVRLFFFLLFFFLHFTSMSLLGARWRVKPRGQGISYLTNPTYPFMSLISFVFLRVTAGHLVLTWQLALWAHRVEEVGVLEEQLEGLSSVCGRKDPQNVQTVV</sequence>
<dbReference type="AlphaFoldDB" id="A0A6A7C1Q4"/>
<proteinExistence type="predicted"/>
<gene>
    <name evidence="2" type="ORF">K470DRAFT_286268</name>
</gene>
<keyword evidence="3" id="KW-1185">Reference proteome</keyword>
<keyword evidence="1" id="KW-0472">Membrane</keyword>
<evidence type="ECO:0000256" key="1">
    <source>
        <dbReference type="SAM" id="Phobius"/>
    </source>
</evidence>
<reference evidence="2" key="1">
    <citation type="journal article" date="2020" name="Stud. Mycol.">
        <title>101 Dothideomycetes genomes: a test case for predicting lifestyles and emergence of pathogens.</title>
        <authorList>
            <person name="Haridas S."/>
            <person name="Albert R."/>
            <person name="Binder M."/>
            <person name="Bloem J."/>
            <person name="Labutti K."/>
            <person name="Salamov A."/>
            <person name="Andreopoulos B."/>
            <person name="Baker S."/>
            <person name="Barry K."/>
            <person name="Bills G."/>
            <person name="Bluhm B."/>
            <person name="Cannon C."/>
            <person name="Castanera R."/>
            <person name="Culley D."/>
            <person name="Daum C."/>
            <person name="Ezra D."/>
            <person name="Gonzalez J."/>
            <person name="Henrissat B."/>
            <person name="Kuo A."/>
            <person name="Liang C."/>
            <person name="Lipzen A."/>
            <person name="Lutzoni F."/>
            <person name="Magnuson J."/>
            <person name="Mondo S."/>
            <person name="Nolan M."/>
            <person name="Ohm R."/>
            <person name="Pangilinan J."/>
            <person name="Park H.-J."/>
            <person name="Ramirez L."/>
            <person name="Alfaro M."/>
            <person name="Sun H."/>
            <person name="Tritt A."/>
            <person name="Yoshinaga Y."/>
            <person name="Zwiers L.-H."/>
            <person name="Turgeon B."/>
            <person name="Goodwin S."/>
            <person name="Spatafora J."/>
            <person name="Crous P."/>
            <person name="Grigoriev I."/>
        </authorList>
    </citation>
    <scope>NUCLEOTIDE SEQUENCE</scope>
    <source>
        <strain evidence="2">CBS 480.64</strain>
    </source>
</reference>
<keyword evidence="1" id="KW-1133">Transmembrane helix</keyword>
<accession>A0A6A7C1Q4</accession>
<feature type="transmembrane region" description="Helical" evidence="1">
    <location>
        <begin position="48"/>
        <end position="70"/>
    </location>
</feature>
<protein>
    <submittedName>
        <fullName evidence="2">Uncharacterized protein</fullName>
    </submittedName>
</protein>
<feature type="transmembrane region" description="Helical" evidence="1">
    <location>
        <begin position="90"/>
        <end position="110"/>
    </location>
</feature>
<dbReference type="EMBL" id="MU005977">
    <property type="protein sequence ID" value="KAF2860865.1"/>
    <property type="molecule type" value="Genomic_DNA"/>
</dbReference>
<dbReference type="Proteomes" id="UP000799421">
    <property type="component" value="Unassembled WGS sequence"/>
</dbReference>
<evidence type="ECO:0000313" key="3">
    <source>
        <dbReference type="Proteomes" id="UP000799421"/>
    </source>
</evidence>
<evidence type="ECO:0000313" key="2">
    <source>
        <dbReference type="EMBL" id="KAF2860865.1"/>
    </source>
</evidence>